<dbReference type="Pfam" id="PF17757">
    <property type="entry name" value="UvrB_inter"/>
    <property type="match status" value="1"/>
</dbReference>
<dbReference type="RefSeq" id="WP_188915414.1">
    <property type="nucleotide sequence ID" value="NZ_BMMF01000016.1"/>
</dbReference>
<protein>
    <recommendedName>
        <fullName evidence="9">Transcription-repair-coupling factor</fullName>
        <shortName evidence="9">TRCF</shortName>
        <ecNumber evidence="9">3.6.4.-</ecNumber>
    </recommendedName>
</protein>
<dbReference type="InterPro" id="IPR004576">
    <property type="entry name" value="Mfd"/>
</dbReference>
<dbReference type="Proteomes" id="UP000600449">
    <property type="component" value="Unassembled WGS sequence"/>
</dbReference>
<gene>
    <name evidence="9 12" type="primary">mfd</name>
    <name evidence="12" type="ORF">GCM10011322_43810</name>
</gene>
<dbReference type="InterPro" id="IPR003711">
    <property type="entry name" value="CarD-like/TRCF_RID"/>
</dbReference>
<dbReference type="Gene3D" id="3.90.1150.50">
    <property type="entry name" value="Transcription-repair-coupling factor, D7 domain"/>
    <property type="match status" value="1"/>
</dbReference>
<dbReference type="InterPro" id="IPR001650">
    <property type="entry name" value="Helicase_C-like"/>
</dbReference>
<comment type="subcellular location">
    <subcellularLocation>
        <location evidence="9">Cytoplasm</location>
    </subcellularLocation>
</comment>
<dbReference type="AlphaFoldDB" id="A0A917QIC7"/>
<dbReference type="SMART" id="SM00490">
    <property type="entry name" value="HELICc"/>
    <property type="match status" value="1"/>
</dbReference>
<evidence type="ECO:0000259" key="11">
    <source>
        <dbReference type="PROSITE" id="PS51194"/>
    </source>
</evidence>
<organism evidence="12 13">
    <name type="scientific">Salinarimonas ramus</name>
    <dbReference type="NCBI Taxonomy" id="690164"/>
    <lineage>
        <taxon>Bacteria</taxon>
        <taxon>Pseudomonadati</taxon>
        <taxon>Pseudomonadota</taxon>
        <taxon>Alphaproteobacteria</taxon>
        <taxon>Hyphomicrobiales</taxon>
        <taxon>Salinarimonadaceae</taxon>
        <taxon>Salinarimonas</taxon>
    </lineage>
</organism>
<dbReference type="InterPro" id="IPR047112">
    <property type="entry name" value="RecG/Mfd"/>
</dbReference>
<feature type="domain" description="Helicase C-terminal" evidence="11">
    <location>
        <begin position="781"/>
        <end position="937"/>
    </location>
</feature>
<dbReference type="Pfam" id="PF00271">
    <property type="entry name" value="Helicase_C"/>
    <property type="match status" value="1"/>
</dbReference>
<dbReference type="Gene3D" id="3.30.2060.10">
    <property type="entry name" value="Penicillin-binding protein 1b domain"/>
    <property type="match status" value="1"/>
</dbReference>
<dbReference type="InterPro" id="IPR027417">
    <property type="entry name" value="P-loop_NTPase"/>
</dbReference>
<keyword evidence="13" id="KW-1185">Reference proteome</keyword>
<dbReference type="EC" id="3.6.4.-" evidence="9"/>
<evidence type="ECO:0000256" key="2">
    <source>
        <dbReference type="ARBA" id="ARBA00022741"/>
    </source>
</evidence>
<evidence type="ECO:0000256" key="7">
    <source>
        <dbReference type="ARBA" id="ARBA00023125"/>
    </source>
</evidence>
<dbReference type="SMART" id="SM00487">
    <property type="entry name" value="DEXDc"/>
    <property type="match status" value="1"/>
</dbReference>
<accession>A0A917QIC7</accession>
<dbReference type="Gene3D" id="3.40.50.300">
    <property type="entry name" value="P-loop containing nucleotide triphosphate hydrolases"/>
    <property type="match status" value="2"/>
</dbReference>
<dbReference type="GO" id="GO:0005737">
    <property type="term" value="C:cytoplasm"/>
    <property type="evidence" value="ECO:0007669"/>
    <property type="project" value="UniProtKB-SubCell"/>
</dbReference>
<evidence type="ECO:0000256" key="6">
    <source>
        <dbReference type="ARBA" id="ARBA00022840"/>
    </source>
</evidence>
<dbReference type="Gene3D" id="3.40.50.11180">
    <property type="match status" value="2"/>
</dbReference>
<evidence type="ECO:0000256" key="4">
    <source>
        <dbReference type="ARBA" id="ARBA00022801"/>
    </source>
</evidence>
<dbReference type="InterPro" id="IPR011545">
    <property type="entry name" value="DEAD/DEAH_box_helicase_dom"/>
</dbReference>
<comment type="similarity">
    <text evidence="9">In the N-terminal section; belongs to the UvrB family.</text>
</comment>
<dbReference type="GO" id="GO:0006355">
    <property type="term" value="P:regulation of DNA-templated transcription"/>
    <property type="evidence" value="ECO:0007669"/>
    <property type="project" value="UniProtKB-UniRule"/>
</dbReference>
<keyword evidence="2 9" id="KW-0547">Nucleotide-binding</keyword>
<dbReference type="SMART" id="SM00982">
    <property type="entry name" value="TRCF"/>
    <property type="match status" value="1"/>
</dbReference>
<evidence type="ECO:0000256" key="8">
    <source>
        <dbReference type="ARBA" id="ARBA00023204"/>
    </source>
</evidence>
<dbReference type="Gene3D" id="2.40.10.170">
    <property type="match status" value="1"/>
</dbReference>
<feature type="domain" description="Helicase ATP-binding" evidence="10">
    <location>
        <begin position="599"/>
        <end position="760"/>
    </location>
</feature>
<keyword evidence="1 9" id="KW-0963">Cytoplasm</keyword>
<dbReference type="GO" id="GO:0016787">
    <property type="term" value="F:hydrolase activity"/>
    <property type="evidence" value="ECO:0007669"/>
    <property type="project" value="UniProtKB-KW"/>
</dbReference>
<keyword evidence="6 9" id="KW-0067">ATP-binding</keyword>
<dbReference type="PANTHER" id="PTHR47964:SF1">
    <property type="entry name" value="ATP-DEPENDENT DNA HELICASE HOMOLOG RECG, CHLOROPLASTIC"/>
    <property type="match status" value="1"/>
</dbReference>
<dbReference type="GO" id="GO:0005524">
    <property type="term" value="F:ATP binding"/>
    <property type="evidence" value="ECO:0007669"/>
    <property type="project" value="UniProtKB-UniRule"/>
</dbReference>
<dbReference type="PROSITE" id="PS51194">
    <property type="entry name" value="HELICASE_CTER"/>
    <property type="match status" value="1"/>
</dbReference>
<evidence type="ECO:0000256" key="5">
    <source>
        <dbReference type="ARBA" id="ARBA00022806"/>
    </source>
</evidence>
<dbReference type="Pfam" id="PF03461">
    <property type="entry name" value="TRCF"/>
    <property type="match status" value="1"/>
</dbReference>
<dbReference type="SUPFAM" id="SSF52540">
    <property type="entry name" value="P-loop containing nucleoside triphosphate hydrolases"/>
    <property type="match status" value="3"/>
</dbReference>
<dbReference type="InterPro" id="IPR037235">
    <property type="entry name" value="TRCF-like_C_D7"/>
</dbReference>
<comment type="function">
    <text evidence="9">Couples transcription and DNA repair by recognizing RNA polymerase (RNAP) stalled at DNA lesions. Mediates ATP-dependent release of RNAP and its truncated transcript from the DNA, and recruitment of nucleotide excision repair machinery to the damaged site.</text>
</comment>
<reference evidence="12 13" key="1">
    <citation type="journal article" date="2014" name="Int. J. Syst. Evol. Microbiol.">
        <title>Complete genome sequence of Corynebacterium casei LMG S-19264T (=DSM 44701T), isolated from a smear-ripened cheese.</title>
        <authorList>
            <consortium name="US DOE Joint Genome Institute (JGI-PGF)"/>
            <person name="Walter F."/>
            <person name="Albersmeier A."/>
            <person name="Kalinowski J."/>
            <person name="Ruckert C."/>
        </authorList>
    </citation>
    <scope>NUCLEOTIDE SEQUENCE [LARGE SCALE GENOMIC DNA]</scope>
    <source>
        <strain evidence="12 13">CGMCC 1.9161</strain>
    </source>
</reference>
<name>A0A917QIC7_9HYPH</name>
<keyword evidence="4 9" id="KW-0378">Hydrolase</keyword>
<dbReference type="PANTHER" id="PTHR47964">
    <property type="entry name" value="ATP-DEPENDENT DNA HELICASE HOMOLOG RECG, CHLOROPLASTIC"/>
    <property type="match status" value="1"/>
</dbReference>
<keyword evidence="8 9" id="KW-0234">DNA repair</keyword>
<dbReference type="GO" id="GO:0003678">
    <property type="term" value="F:DNA helicase activity"/>
    <property type="evidence" value="ECO:0007669"/>
    <property type="project" value="TreeGrafter"/>
</dbReference>
<keyword evidence="7 9" id="KW-0238">DNA-binding</keyword>
<dbReference type="SUPFAM" id="SSF143517">
    <property type="entry name" value="TRCF domain-like"/>
    <property type="match status" value="1"/>
</dbReference>
<dbReference type="InterPro" id="IPR036101">
    <property type="entry name" value="CarD-like/TRCF_RID_sf"/>
</dbReference>
<comment type="similarity">
    <text evidence="9">In the C-terminal section; belongs to the helicase family. RecG subfamily.</text>
</comment>
<dbReference type="Pfam" id="PF00270">
    <property type="entry name" value="DEAD"/>
    <property type="match status" value="1"/>
</dbReference>
<keyword evidence="5" id="KW-0347">Helicase</keyword>
<dbReference type="InterPro" id="IPR014001">
    <property type="entry name" value="Helicase_ATP-bd"/>
</dbReference>
<dbReference type="GO" id="GO:0003684">
    <property type="term" value="F:damaged DNA binding"/>
    <property type="evidence" value="ECO:0007669"/>
    <property type="project" value="InterPro"/>
</dbReference>
<dbReference type="InterPro" id="IPR005118">
    <property type="entry name" value="TRCF_C"/>
</dbReference>
<evidence type="ECO:0000256" key="1">
    <source>
        <dbReference type="ARBA" id="ARBA00022490"/>
    </source>
</evidence>
<dbReference type="SUPFAM" id="SSF141259">
    <property type="entry name" value="CarD-like"/>
    <property type="match status" value="1"/>
</dbReference>
<dbReference type="EMBL" id="BMMF01000016">
    <property type="protein sequence ID" value="GGK52033.1"/>
    <property type="molecule type" value="Genomic_DNA"/>
</dbReference>
<dbReference type="InterPro" id="IPR041471">
    <property type="entry name" value="UvrB_inter"/>
</dbReference>
<evidence type="ECO:0000256" key="3">
    <source>
        <dbReference type="ARBA" id="ARBA00022763"/>
    </source>
</evidence>
<sequence length="1126" mass="119712">MPNRTNAAPESLNAPDLPAAAPVGRLALALARMARENMAREGGTDGPLVHVAESGRRADALAACVAALAPDLPMARLPAWDCFPYDRMPPSQACMGARMSVLRRLAEGGLAEGGADAPALVLTTPAALLRRVPPRTVWAQGRLAFRVGEAFDPPAVEAALVRLGYRHDERADEPGEAAMRPHVLDVFPASADRPVRIEHTDGRVAAIHDVDPATSATTADRDALDLDPASEIVRMPDAEATPLPQGAEHRLAERYEGLETLFDYAPRARLVLDPDAAEIANDVLRDVADAHAAAVALASAEETRRPPLPPDTLHLGNEEWEAALARRLVATVPHADENEASGVPRFVLQERPRRAFARFVRSHREAGRRVVLCADASTSPLFLRRAHAALGERPDRIGSFDEVAKAEAGALLALAVPLEAGFVDRASDAVLVAAADLLGEVGRADTGPASPMDDPSLPSVGDVVVHAEHGIGRLEGLERVATHEADAEEAGEAVRLAYADGATLLVPVEELDRVWRHGGADDRVTLDRLDTDTWAKRRAGIEAAIAETARDLARLAAERAAAKAPALQAAERDLARFAARFPHPPTADQASAIAAVTADLARETPMDRLVCGDVGYGKTEVALRAAAIAAFAGKQVALVAPTTVLARQHAQTMHARFSGFGIETAQLSRLVSAAEAARVREGLADGSIRIVVGTHALAGEDVRFADLGLVIVDEEQRFGAEDKEALRRLEAGVHVLTLTATPIPATLAGSLAGLRDLSTIATPPVMRKPVRTARAEWDDGLVREALARERERGGQSFVVVPRIADIAAIEERLRALVPDLRVAVAHGRMKPAAIDEAMVGFASGEDPPDVLLATDIVESGLDVPRANTMLIVHPDRFGLAQLHQLRGRVGRGARQAHCWLLTEPGAELADATSERLDALVAHDRLGSGFALSLRDLDLRGAGALLGETQAGHVAEIGIGLHRDLVARALAAQHEDEPERRRVQAVTRLALGVAGAIPEAEIASPDMRLELYARLARLESEEALDALCDEIEDRFGIAADALGPVVTLARLRLRAGALGVLRLEAGPAALAVTLHEDVARRLAKKRLAEPASLDGNRLIYARETDDAAARLALAEKLIDALETLLEG</sequence>
<dbReference type="Pfam" id="PF02559">
    <property type="entry name" value="CarD_TRCF_RID"/>
    <property type="match status" value="1"/>
</dbReference>
<proteinExistence type="inferred from homology"/>
<keyword evidence="3 9" id="KW-0227">DNA damage</keyword>
<dbReference type="PROSITE" id="PS51192">
    <property type="entry name" value="HELICASE_ATP_BIND_1"/>
    <property type="match status" value="1"/>
</dbReference>
<dbReference type="SMART" id="SM01058">
    <property type="entry name" value="CarD_TRCF"/>
    <property type="match status" value="1"/>
</dbReference>
<evidence type="ECO:0000256" key="9">
    <source>
        <dbReference type="HAMAP-Rule" id="MF_00969"/>
    </source>
</evidence>
<evidence type="ECO:0000313" key="12">
    <source>
        <dbReference type="EMBL" id="GGK52033.1"/>
    </source>
</evidence>
<evidence type="ECO:0000313" key="13">
    <source>
        <dbReference type="Proteomes" id="UP000600449"/>
    </source>
</evidence>
<dbReference type="HAMAP" id="MF_00969">
    <property type="entry name" value="TRCF"/>
    <property type="match status" value="1"/>
</dbReference>
<comment type="caution">
    <text evidence="12">The sequence shown here is derived from an EMBL/GenBank/DDBJ whole genome shotgun (WGS) entry which is preliminary data.</text>
</comment>
<dbReference type="GO" id="GO:0000716">
    <property type="term" value="P:transcription-coupled nucleotide-excision repair, DNA damage recognition"/>
    <property type="evidence" value="ECO:0007669"/>
    <property type="project" value="UniProtKB-UniRule"/>
</dbReference>
<evidence type="ECO:0000259" key="10">
    <source>
        <dbReference type="PROSITE" id="PS51192"/>
    </source>
</evidence>